<feature type="region of interest" description="Disordered" evidence="7">
    <location>
        <begin position="195"/>
        <end position="226"/>
    </location>
</feature>
<organism evidence="10 11">
    <name type="scientific">Saccharothrix lopnurensis</name>
    <dbReference type="NCBI Taxonomy" id="1670621"/>
    <lineage>
        <taxon>Bacteria</taxon>
        <taxon>Bacillati</taxon>
        <taxon>Actinomycetota</taxon>
        <taxon>Actinomycetes</taxon>
        <taxon>Pseudonocardiales</taxon>
        <taxon>Pseudonocardiaceae</taxon>
        <taxon>Saccharothrix</taxon>
    </lineage>
</organism>
<evidence type="ECO:0000256" key="5">
    <source>
        <dbReference type="ARBA" id="ARBA00022989"/>
    </source>
</evidence>
<feature type="transmembrane region" description="Helical" evidence="8">
    <location>
        <begin position="145"/>
        <end position="166"/>
    </location>
</feature>
<comment type="caution">
    <text evidence="10">The sequence shown here is derived from an EMBL/GenBank/DDBJ whole genome shotgun (WGS) entry which is preliminary data.</text>
</comment>
<reference evidence="11" key="1">
    <citation type="journal article" date="2019" name="Int. J. Syst. Evol. Microbiol.">
        <title>The Global Catalogue of Microorganisms (GCM) 10K type strain sequencing project: providing services to taxonomists for standard genome sequencing and annotation.</title>
        <authorList>
            <consortium name="The Broad Institute Genomics Platform"/>
            <consortium name="The Broad Institute Genome Sequencing Center for Infectious Disease"/>
            <person name="Wu L."/>
            <person name="Ma J."/>
        </authorList>
    </citation>
    <scope>NUCLEOTIDE SEQUENCE [LARGE SCALE GENOMIC DNA]</scope>
    <source>
        <strain evidence="11">CGMCC 4.7246</strain>
    </source>
</reference>
<evidence type="ECO:0000256" key="7">
    <source>
        <dbReference type="SAM" id="MobiDB-lite"/>
    </source>
</evidence>
<accession>A0ABW1P7P8</accession>
<keyword evidence="11" id="KW-1185">Reference proteome</keyword>
<gene>
    <name evidence="10" type="ORF">ACFP3R_17200</name>
</gene>
<proteinExistence type="predicted"/>
<keyword evidence="3 8" id="KW-0812">Transmembrane</keyword>
<dbReference type="InterPro" id="IPR000326">
    <property type="entry name" value="PAP2/HPO"/>
</dbReference>
<dbReference type="EMBL" id="JBHSQO010000015">
    <property type="protein sequence ID" value="MFC6091019.1"/>
    <property type="molecule type" value="Genomic_DNA"/>
</dbReference>
<feature type="transmembrane region" description="Helical" evidence="8">
    <location>
        <begin position="42"/>
        <end position="66"/>
    </location>
</feature>
<evidence type="ECO:0000256" key="2">
    <source>
        <dbReference type="ARBA" id="ARBA00022475"/>
    </source>
</evidence>
<dbReference type="Pfam" id="PF01569">
    <property type="entry name" value="PAP2"/>
    <property type="match status" value="1"/>
</dbReference>
<feature type="compositionally biased region" description="Pro residues" evidence="7">
    <location>
        <begin position="195"/>
        <end position="211"/>
    </location>
</feature>
<keyword evidence="4" id="KW-0378">Hydrolase</keyword>
<keyword evidence="5 8" id="KW-1133">Transmembrane helix</keyword>
<dbReference type="PANTHER" id="PTHR14969">
    <property type="entry name" value="SPHINGOSINE-1-PHOSPHATE PHOSPHOHYDROLASE"/>
    <property type="match status" value="1"/>
</dbReference>
<keyword evidence="6 8" id="KW-0472">Membrane</keyword>
<dbReference type="PANTHER" id="PTHR14969:SF62">
    <property type="entry name" value="DECAPRENYLPHOSPHORYL-5-PHOSPHORIBOSE PHOSPHATASE RV3807C-RELATED"/>
    <property type="match status" value="1"/>
</dbReference>
<name>A0ABW1P7P8_9PSEU</name>
<sequence length="226" mass="24364">MTTPPMAQPNPDTSTPDVPDVSAEWYLEVTTWAASSPGWAQWLIAFLTEALVVVFLALFLVVWWRARHRPPATYRRALLAPVVTGIAYVSSEAVKVLWQQDRPCRALGEVSTILTCPEVGDWSFPSNHSTIVGAAAVAVLWSSRALGTLAVATALVAATTRVLVGVHYPHDVVAGLLFGAAVATTLPLLSRLPLPVPGNRPEPPPSPPTTNYPPESSVEQTVRLYR</sequence>
<feature type="domain" description="Phosphatidic acid phosphatase type 2/haloperoxidase" evidence="9">
    <location>
        <begin position="74"/>
        <end position="187"/>
    </location>
</feature>
<feature type="transmembrane region" description="Helical" evidence="8">
    <location>
        <begin position="172"/>
        <end position="190"/>
    </location>
</feature>
<dbReference type="Gene3D" id="1.20.144.10">
    <property type="entry name" value="Phosphatidic acid phosphatase type 2/haloperoxidase"/>
    <property type="match status" value="1"/>
</dbReference>
<evidence type="ECO:0000256" key="8">
    <source>
        <dbReference type="SAM" id="Phobius"/>
    </source>
</evidence>
<dbReference type="InterPro" id="IPR036938">
    <property type="entry name" value="PAP2/HPO_sf"/>
</dbReference>
<evidence type="ECO:0000313" key="10">
    <source>
        <dbReference type="EMBL" id="MFC6091019.1"/>
    </source>
</evidence>
<dbReference type="RefSeq" id="WP_380637222.1">
    <property type="nucleotide sequence ID" value="NZ_JBHSQO010000015.1"/>
</dbReference>
<protein>
    <submittedName>
        <fullName evidence="10">Phosphatase PAP2 family protein</fullName>
    </submittedName>
</protein>
<dbReference type="Proteomes" id="UP001596220">
    <property type="component" value="Unassembled WGS sequence"/>
</dbReference>
<keyword evidence="2" id="KW-1003">Cell membrane</keyword>
<evidence type="ECO:0000256" key="1">
    <source>
        <dbReference type="ARBA" id="ARBA00004651"/>
    </source>
</evidence>
<comment type="subcellular location">
    <subcellularLocation>
        <location evidence="1">Cell membrane</location>
        <topology evidence="1">Multi-pass membrane protein</topology>
    </subcellularLocation>
</comment>
<evidence type="ECO:0000256" key="3">
    <source>
        <dbReference type="ARBA" id="ARBA00022692"/>
    </source>
</evidence>
<evidence type="ECO:0000256" key="6">
    <source>
        <dbReference type="ARBA" id="ARBA00023136"/>
    </source>
</evidence>
<evidence type="ECO:0000259" key="9">
    <source>
        <dbReference type="SMART" id="SM00014"/>
    </source>
</evidence>
<dbReference type="SUPFAM" id="SSF48317">
    <property type="entry name" value="Acid phosphatase/Vanadium-dependent haloperoxidase"/>
    <property type="match status" value="1"/>
</dbReference>
<evidence type="ECO:0000313" key="11">
    <source>
        <dbReference type="Proteomes" id="UP001596220"/>
    </source>
</evidence>
<dbReference type="SMART" id="SM00014">
    <property type="entry name" value="acidPPc"/>
    <property type="match status" value="1"/>
</dbReference>
<evidence type="ECO:0000256" key="4">
    <source>
        <dbReference type="ARBA" id="ARBA00022801"/>
    </source>
</evidence>